<feature type="transmembrane region" description="Helical" evidence="1">
    <location>
        <begin position="125"/>
        <end position="142"/>
    </location>
</feature>
<feature type="transmembrane region" description="Helical" evidence="1">
    <location>
        <begin position="215"/>
        <end position="232"/>
    </location>
</feature>
<proteinExistence type="predicted"/>
<keyword evidence="1" id="KW-0472">Membrane</keyword>
<feature type="transmembrane region" description="Helical" evidence="1">
    <location>
        <begin position="148"/>
        <end position="165"/>
    </location>
</feature>
<dbReference type="AlphaFoldDB" id="A0A1M5JYH8"/>
<feature type="transmembrane region" description="Helical" evidence="1">
    <location>
        <begin position="17"/>
        <end position="35"/>
    </location>
</feature>
<keyword evidence="1" id="KW-0812">Transmembrane</keyword>
<protein>
    <recommendedName>
        <fullName evidence="4">Dolichyl-phosphate-mannose-protein mannosyltransferase</fullName>
    </recommendedName>
</protein>
<feature type="transmembrane region" description="Helical" evidence="1">
    <location>
        <begin position="271"/>
        <end position="298"/>
    </location>
</feature>
<dbReference type="Proteomes" id="UP000190675">
    <property type="component" value="Chromosome I"/>
</dbReference>
<gene>
    <name evidence="2" type="ORF">SAMN05444169_2558</name>
</gene>
<sequence length="485" mass="51890">MSEQVIRSAAKPFPVRAALPSLVGAGVYVLLLTLGQRLLNDPDSYSHIAVGRWITAHGAMPASDPFSFSMHGAPWITFEWLSEVIYAAVYALSGWAGVVALAAAAIALAVGLLTRFLLRELSPTPALLMAIAAVTLLAPHMLARPHVLTLPIMVAWAAALVGCMDRRTPPPYWALPLLVLWANLHGSVVLALGLIGPAVLEALLDEKRSEWPRVLLRWLPFTALAVAACSLTPYGSAPLLMPLKTLGLGLALGWISEWRPQDFGHVDTFELLLLAGIFALSRGVTLPVVRALVVLGLIHFALAQVRNADLLAMLAPLYLAAPLARQFGARTEDDAAGSARGANLTALVTALGVMILATGLALARDVRPALINTPEAAVANAGLAKAGPVLNDYSFGGYLIFAGIPTFIDGRGELYGGQFIARYNRDVSLADLRDFLELLDQYQFGATLLAPNTPAVALLDRLPDWQRVYSDDVAVVHKRRDAPKK</sequence>
<dbReference type="EMBL" id="LT670818">
    <property type="protein sequence ID" value="SHG45601.1"/>
    <property type="molecule type" value="Genomic_DNA"/>
</dbReference>
<evidence type="ECO:0000313" key="2">
    <source>
        <dbReference type="EMBL" id="SHG45601.1"/>
    </source>
</evidence>
<evidence type="ECO:0008006" key="4">
    <source>
        <dbReference type="Google" id="ProtNLM"/>
    </source>
</evidence>
<feature type="transmembrane region" description="Helical" evidence="1">
    <location>
        <begin position="341"/>
        <end position="363"/>
    </location>
</feature>
<reference evidence="2 3" key="1">
    <citation type="submission" date="2016-11" db="EMBL/GenBank/DDBJ databases">
        <authorList>
            <person name="Jaros S."/>
            <person name="Januszkiewicz K."/>
            <person name="Wedrychowicz H."/>
        </authorList>
    </citation>
    <scope>NUCLEOTIDE SEQUENCE [LARGE SCALE GENOMIC DNA]</scope>
    <source>
        <strain evidence="2 3">GAS242</strain>
    </source>
</reference>
<evidence type="ECO:0000313" key="3">
    <source>
        <dbReference type="Proteomes" id="UP000190675"/>
    </source>
</evidence>
<keyword evidence="1" id="KW-1133">Transmembrane helix</keyword>
<evidence type="ECO:0000256" key="1">
    <source>
        <dbReference type="SAM" id="Phobius"/>
    </source>
</evidence>
<accession>A0A1M5JYH8</accession>
<feature type="transmembrane region" description="Helical" evidence="1">
    <location>
        <begin position="84"/>
        <end position="113"/>
    </location>
</feature>
<dbReference type="OrthoDB" id="9786218at2"/>
<dbReference type="RefSeq" id="WP_079566279.1">
    <property type="nucleotide sequence ID" value="NZ_LT670818.1"/>
</dbReference>
<name>A0A1M5JYH8_9BRAD</name>
<feature type="transmembrane region" description="Helical" evidence="1">
    <location>
        <begin position="172"/>
        <end position="195"/>
    </location>
</feature>
<organism evidence="2 3">
    <name type="scientific">Bradyrhizobium erythrophlei</name>
    <dbReference type="NCBI Taxonomy" id="1437360"/>
    <lineage>
        <taxon>Bacteria</taxon>
        <taxon>Pseudomonadati</taxon>
        <taxon>Pseudomonadota</taxon>
        <taxon>Alphaproteobacteria</taxon>
        <taxon>Hyphomicrobiales</taxon>
        <taxon>Nitrobacteraceae</taxon>
        <taxon>Bradyrhizobium</taxon>
    </lineage>
</organism>